<sequence>MAIIFSHTVDDLLRARVAQMASAVDCGAMAPDEAVDQIAAAGLLGRPVGAGLQRSADTVAALAEECPTTAYAVLRSLGAEGIAADVLELSWYAGLIRGGLADAETVVDRGTHERYRVEVDELRAESYSLLGGWQRWACNTMAGSISELWVLLGAARLLARRAGELAVELDGRPAARRRLAAVSAPVSFALAG</sequence>
<accession>A0A4R6LPX4</accession>
<evidence type="ECO:0000313" key="2">
    <source>
        <dbReference type="Proteomes" id="UP000215896"/>
    </source>
</evidence>
<dbReference type="OrthoDB" id="9956435at2"/>
<dbReference type="EMBL" id="NMVO01000001">
    <property type="protein sequence ID" value="OYO17467.1"/>
    <property type="molecule type" value="Genomic_DNA"/>
</dbReference>
<name>A0A255GNS4_9ACTN</name>
<dbReference type="Proteomes" id="UP000215896">
    <property type="component" value="Unassembled WGS sequence"/>
</dbReference>
<organism evidence="1 2">
    <name type="scientific">Enemella evansiae</name>
    <dbReference type="NCBI Taxonomy" id="2016499"/>
    <lineage>
        <taxon>Bacteria</taxon>
        <taxon>Bacillati</taxon>
        <taxon>Actinomycetota</taxon>
        <taxon>Actinomycetes</taxon>
        <taxon>Propionibacteriales</taxon>
        <taxon>Propionibacteriaceae</taxon>
        <taxon>Enemella</taxon>
    </lineage>
</organism>
<accession>A0A255GNS4</accession>
<protein>
    <submittedName>
        <fullName evidence="1">Uncharacterized protein</fullName>
    </submittedName>
</protein>
<keyword evidence="2" id="KW-1185">Reference proteome</keyword>
<proteinExistence type="predicted"/>
<comment type="caution">
    <text evidence="1">The sequence shown here is derived from an EMBL/GenBank/DDBJ whole genome shotgun (WGS) entry which is preliminary data.</text>
</comment>
<dbReference type="AlphaFoldDB" id="A0A255GNS4"/>
<gene>
    <name evidence="1" type="ORF">CGZ94_00720</name>
</gene>
<dbReference type="RefSeq" id="WP_094356867.1">
    <property type="nucleotide sequence ID" value="NZ_NMVK01000009.1"/>
</dbReference>
<reference evidence="1 2" key="1">
    <citation type="submission" date="2017-07" db="EMBL/GenBank/DDBJ databases">
        <title>Draft whole genome sequences of clinical Proprionibacteriaceae strains.</title>
        <authorList>
            <person name="Bernier A.-M."/>
            <person name="Bernard K."/>
            <person name="Domingo M.-C."/>
        </authorList>
    </citation>
    <scope>NUCLEOTIDE SEQUENCE [LARGE SCALE GENOMIC DNA]</scope>
    <source>
        <strain evidence="1 2">NML 030167</strain>
    </source>
</reference>
<evidence type="ECO:0000313" key="1">
    <source>
        <dbReference type="EMBL" id="OYO17467.1"/>
    </source>
</evidence>